<dbReference type="InterPro" id="IPR010998">
    <property type="entry name" value="Integrase_recombinase_N"/>
</dbReference>
<dbReference type="InterPro" id="IPR035386">
    <property type="entry name" value="Arm-DNA-bind_5"/>
</dbReference>
<accession>X1N6P4</accession>
<dbReference type="SUPFAM" id="SSF56349">
    <property type="entry name" value="DNA breaking-rejoining enzymes"/>
    <property type="match status" value="1"/>
</dbReference>
<dbReference type="Pfam" id="PF17293">
    <property type="entry name" value="Arm-DNA-bind_5"/>
    <property type="match status" value="1"/>
</dbReference>
<evidence type="ECO:0000313" key="4">
    <source>
        <dbReference type="EMBL" id="GAI22490.1"/>
    </source>
</evidence>
<dbReference type="EMBL" id="BARV01014731">
    <property type="protein sequence ID" value="GAI22490.1"/>
    <property type="molecule type" value="Genomic_DNA"/>
</dbReference>
<feature type="non-terminal residue" evidence="4">
    <location>
        <position position="267"/>
    </location>
</feature>
<dbReference type="GO" id="GO:0003677">
    <property type="term" value="F:DNA binding"/>
    <property type="evidence" value="ECO:0007669"/>
    <property type="project" value="UniProtKB-KW"/>
</dbReference>
<feature type="domain" description="Phage integrase SAM-like" evidence="2">
    <location>
        <begin position="101"/>
        <end position="192"/>
    </location>
</feature>
<keyword evidence="1" id="KW-0238">DNA-binding</keyword>
<evidence type="ECO:0000256" key="1">
    <source>
        <dbReference type="ARBA" id="ARBA00023125"/>
    </source>
</evidence>
<reference evidence="4" key="1">
    <citation type="journal article" date="2014" name="Front. Microbiol.">
        <title>High frequency of phylogenetically diverse reductive dehalogenase-homologous genes in deep subseafloor sedimentary metagenomes.</title>
        <authorList>
            <person name="Kawai M."/>
            <person name="Futagami T."/>
            <person name="Toyoda A."/>
            <person name="Takaki Y."/>
            <person name="Nishi S."/>
            <person name="Hori S."/>
            <person name="Arai W."/>
            <person name="Tsubouchi T."/>
            <person name="Morono Y."/>
            <person name="Uchiyama I."/>
            <person name="Ito T."/>
            <person name="Fujiyama A."/>
            <person name="Inagaki F."/>
            <person name="Takami H."/>
        </authorList>
    </citation>
    <scope>NUCLEOTIDE SEQUENCE</scope>
    <source>
        <strain evidence="4">Expedition CK06-06</strain>
    </source>
</reference>
<dbReference type="InterPro" id="IPR025269">
    <property type="entry name" value="SAM-like_dom"/>
</dbReference>
<dbReference type="Gene3D" id="1.10.150.130">
    <property type="match status" value="1"/>
</dbReference>
<comment type="caution">
    <text evidence="4">The sequence shown here is derived from an EMBL/GenBank/DDBJ whole genome shotgun (WGS) entry which is preliminary data.</text>
</comment>
<evidence type="ECO:0000259" key="2">
    <source>
        <dbReference type="Pfam" id="PF13102"/>
    </source>
</evidence>
<evidence type="ECO:0000259" key="3">
    <source>
        <dbReference type="Pfam" id="PF17293"/>
    </source>
</evidence>
<proteinExistence type="predicted"/>
<dbReference type="Pfam" id="PF13102">
    <property type="entry name" value="Phage_int_SAM_5"/>
    <property type="match status" value="1"/>
</dbReference>
<protein>
    <submittedName>
        <fullName evidence="4">Uncharacterized protein</fullName>
    </submittedName>
</protein>
<name>X1N6P4_9ZZZZ</name>
<feature type="domain" description="Arm DNA-binding" evidence="3">
    <location>
        <begin position="14"/>
        <end position="78"/>
    </location>
</feature>
<sequence>MYEPKHRFVYDRIKETNKGKKTGLLQIEVTYLGTKKYFSTEVHLKPNQWNGSKVIRHPESALQNTKVKKLIDKIDEYIGNTKDFSLDGLNNFVKGRSTDDFLEYFETNLYIPKKKISLARGTEYGYHVVLNKLREFDKIKTMSDLTLENIEGFKDFLIKGDISSNTLYLQISIMKKIVHQALKDKKIHEDPFWSFDMPERVPAITIYLTEDELKEIEAFDPPFERMVEARDIFLFQCYSGLSYVDVKKLTTADITVEHDMKWIVTPR</sequence>
<dbReference type="AlphaFoldDB" id="X1N6P4"/>
<dbReference type="InterPro" id="IPR011010">
    <property type="entry name" value="DNA_brk_join_enz"/>
</dbReference>
<gene>
    <name evidence="4" type="ORF">S06H3_25571</name>
</gene>
<organism evidence="4">
    <name type="scientific">marine sediment metagenome</name>
    <dbReference type="NCBI Taxonomy" id="412755"/>
    <lineage>
        <taxon>unclassified sequences</taxon>
        <taxon>metagenomes</taxon>
        <taxon>ecological metagenomes</taxon>
    </lineage>
</organism>